<dbReference type="EMBL" id="CP012850">
    <property type="protein sequence ID" value="ALI37426.1"/>
    <property type="molecule type" value="Genomic_DNA"/>
</dbReference>
<dbReference type="GO" id="GO:0046872">
    <property type="term" value="F:metal ion binding"/>
    <property type="evidence" value="ECO:0007669"/>
    <property type="project" value="UniProtKB-KW"/>
</dbReference>
<organism evidence="5 6">
    <name type="scientific">Candidatus Nitrosocosmicus oleophilus</name>
    <dbReference type="NCBI Taxonomy" id="1353260"/>
    <lineage>
        <taxon>Archaea</taxon>
        <taxon>Nitrososphaerota</taxon>
        <taxon>Nitrososphaeria</taxon>
        <taxon>Nitrososphaerales</taxon>
        <taxon>Nitrososphaeraceae</taxon>
        <taxon>Candidatus Nitrosocosmicus</taxon>
    </lineage>
</organism>
<dbReference type="GeneID" id="60423094"/>
<comment type="cofactor">
    <cofactor evidence="1">
        <name>Zn(2+)</name>
        <dbReference type="ChEBI" id="CHEBI:29105"/>
    </cofactor>
</comment>
<evidence type="ECO:0000256" key="2">
    <source>
        <dbReference type="ARBA" id="ARBA00022723"/>
    </source>
</evidence>
<evidence type="ECO:0000256" key="4">
    <source>
        <dbReference type="ARBA" id="ARBA00022833"/>
    </source>
</evidence>
<keyword evidence="3 5" id="KW-0378">Hydrolase</keyword>
<keyword evidence="6" id="KW-1185">Reference proteome</keyword>
<dbReference type="EC" id="3.5.2.10" evidence="5"/>
<dbReference type="Pfam" id="PF02633">
    <property type="entry name" value="Creatininase"/>
    <property type="match status" value="1"/>
</dbReference>
<accession>A0A654M450</accession>
<reference evidence="6" key="1">
    <citation type="submission" date="2015-10" db="EMBL/GenBank/DDBJ databases">
        <title>Niche specialization of a soil ammonia-oxidizing archaeon, Candidatus Nitrosocosmicus oleophilus.</title>
        <authorList>
            <person name="Jung M.-Y."/>
            <person name="Rhee S.-K."/>
        </authorList>
    </citation>
    <scope>NUCLEOTIDE SEQUENCE [LARGE SCALE GENOMIC DNA]</scope>
    <source>
        <strain evidence="6">MY3</strain>
    </source>
</reference>
<evidence type="ECO:0000313" key="6">
    <source>
        <dbReference type="Proteomes" id="UP000058925"/>
    </source>
</evidence>
<dbReference type="PANTHER" id="PTHR35005">
    <property type="entry name" value="3-DEHYDRO-SCYLLO-INOSOSE HYDROLASE"/>
    <property type="match status" value="1"/>
</dbReference>
<sequence length="266" mass="29481">MDKKLLLEEMNASEVNNVVNKNSIALIILGSCENHGTHLPFGSDFIFPMNLAKIILEKIDNNNPSSDNNCFILPVLPYGVSIHHNDFQMTMSLKFSTMISVIEDVLDSLAKNEIKKVLVINGHDGNIAPIEVASRNLKDKYPDMVIACLESWWVLVGQKNTTIFNVWKGLGHGGEAETSAMMAVRPDLVDLKSAPDKIIPNLPGDDIRLYWKFSELTTTGATGAPKEASIQKGQEIIDILARVVLDFIHKMNASKWKYGVATSNFK</sequence>
<dbReference type="SUPFAM" id="SSF102215">
    <property type="entry name" value="Creatininase"/>
    <property type="match status" value="1"/>
</dbReference>
<dbReference type="Gene3D" id="3.40.50.10310">
    <property type="entry name" value="Creatininase"/>
    <property type="match status" value="1"/>
</dbReference>
<keyword evidence="4" id="KW-0862">Zinc</keyword>
<name>A0A654M450_9ARCH</name>
<dbReference type="Proteomes" id="UP000058925">
    <property type="component" value="Chromosome"/>
</dbReference>
<dbReference type="AlphaFoldDB" id="A0A654M450"/>
<protein>
    <submittedName>
        <fullName evidence="5">Creatinine amidohydrolase</fullName>
        <ecNumber evidence="5">3.5.2.10</ecNumber>
    </submittedName>
</protein>
<proteinExistence type="predicted"/>
<dbReference type="GO" id="GO:0047789">
    <property type="term" value="F:creatininase activity"/>
    <property type="evidence" value="ECO:0007669"/>
    <property type="project" value="UniProtKB-EC"/>
</dbReference>
<evidence type="ECO:0000256" key="1">
    <source>
        <dbReference type="ARBA" id="ARBA00001947"/>
    </source>
</evidence>
<evidence type="ECO:0000256" key="3">
    <source>
        <dbReference type="ARBA" id="ARBA00022801"/>
    </source>
</evidence>
<dbReference type="PANTHER" id="PTHR35005:SF1">
    <property type="entry name" value="2-AMINO-5-FORMYLAMINO-6-RIBOSYLAMINOPYRIMIDIN-4(3H)-ONE 5'-MONOPHOSPHATE DEFORMYLASE"/>
    <property type="match status" value="1"/>
</dbReference>
<evidence type="ECO:0000313" key="5">
    <source>
        <dbReference type="EMBL" id="ALI37426.1"/>
    </source>
</evidence>
<dbReference type="RefSeq" id="WP_196816495.1">
    <property type="nucleotide sequence ID" value="NZ_CP012850.1"/>
</dbReference>
<dbReference type="OrthoDB" id="46121at2157"/>
<dbReference type="KEGG" id="taa:NMY3_03241"/>
<keyword evidence="2" id="KW-0479">Metal-binding</keyword>
<dbReference type="InterPro" id="IPR003785">
    <property type="entry name" value="Creatininase/forma_Hydrolase"/>
</dbReference>
<dbReference type="GO" id="GO:0009231">
    <property type="term" value="P:riboflavin biosynthetic process"/>
    <property type="evidence" value="ECO:0007669"/>
    <property type="project" value="TreeGrafter"/>
</dbReference>
<dbReference type="PROSITE" id="PS51257">
    <property type="entry name" value="PROKAR_LIPOPROTEIN"/>
    <property type="match status" value="1"/>
</dbReference>
<dbReference type="InterPro" id="IPR024087">
    <property type="entry name" value="Creatininase-like_sf"/>
</dbReference>
<gene>
    <name evidence="5" type="primary">crnA_2</name>
    <name evidence="5" type="ORF">NMY3_03241</name>
</gene>
<dbReference type="GO" id="GO:0016811">
    <property type="term" value="F:hydrolase activity, acting on carbon-nitrogen (but not peptide) bonds, in linear amides"/>
    <property type="evidence" value="ECO:0007669"/>
    <property type="project" value="TreeGrafter"/>
</dbReference>